<dbReference type="InterPro" id="IPR006311">
    <property type="entry name" value="TAT_signal"/>
</dbReference>
<organism evidence="3">
    <name type="scientific">Mycobacterium sp. (strain MCS)</name>
    <dbReference type="NCBI Taxonomy" id="164756"/>
    <lineage>
        <taxon>Bacteria</taxon>
        <taxon>Bacillati</taxon>
        <taxon>Actinomycetota</taxon>
        <taxon>Actinomycetes</taxon>
        <taxon>Mycobacteriales</taxon>
        <taxon>Mycobacteriaceae</taxon>
        <taxon>Mycobacterium</taxon>
    </lineage>
</organism>
<dbReference type="PROSITE" id="PS51318">
    <property type="entry name" value="TAT"/>
    <property type="match status" value="1"/>
</dbReference>
<evidence type="ECO:0000256" key="1">
    <source>
        <dbReference type="SAM" id="MobiDB-lite"/>
    </source>
</evidence>
<feature type="region of interest" description="Disordered" evidence="1">
    <location>
        <begin position="115"/>
        <end position="148"/>
    </location>
</feature>
<feature type="chain" id="PRO_5024369444" evidence="2">
    <location>
        <begin position="39"/>
        <end position="148"/>
    </location>
</feature>
<dbReference type="AlphaFoldDB" id="A0A5Q5BL23"/>
<dbReference type="KEGG" id="mmc:Mmcs_2961"/>
<dbReference type="EMBL" id="CP000384">
    <property type="protein sequence ID" value="ABG09068.1"/>
    <property type="molecule type" value="Genomic_DNA"/>
</dbReference>
<sequence length="148" mass="15802" precursor="true">MNSQSRKNRSGWRRALTGTLASGALAAAMLVTAPASQADVLDQIGAKYMQGAGGGQISVFAEQSINLRAQGFRPSQENLAALQEGWDFLPNQTRLLDALKSTVAYQRKVQMQSQLSGGGGPAVKAPAWVPPGDENPWVGPEYDINPYD</sequence>
<accession>A0A5Q5BL23</accession>
<protein>
    <submittedName>
        <fullName evidence="3">Uncharacterized protein</fullName>
    </submittedName>
</protein>
<reference evidence="3" key="1">
    <citation type="submission" date="2006-06" db="EMBL/GenBank/DDBJ databases">
        <title>Complete sequence of chromosome of Mycobacterium sp. MCS.</title>
        <authorList>
            <consortium name="US DOE Joint Genome Institute"/>
            <person name="Copeland A."/>
            <person name="Lucas S."/>
            <person name="Lapidus A."/>
            <person name="Barry K."/>
            <person name="Detter J.C."/>
            <person name="Glavina del Rio T."/>
            <person name="Hammon N."/>
            <person name="Israni S."/>
            <person name="Dalin E."/>
            <person name="Tice H."/>
            <person name="Pitluck S."/>
            <person name="Martinez M."/>
            <person name="Schmutz J."/>
            <person name="Larimer F."/>
            <person name="Land M."/>
            <person name="Hauser L."/>
            <person name="Kyrpides N."/>
            <person name="Kim E."/>
            <person name="Miller C.D."/>
            <person name="Hughes J.E."/>
            <person name="Anderson A.J."/>
            <person name="Sims R.C."/>
            <person name="Richardson P."/>
        </authorList>
    </citation>
    <scope>NUCLEOTIDE SEQUENCE [LARGE SCALE GENOMIC DNA]</scope>
    <source>
        <strain evidence="3">MCS</strain>
    </source>
</reference>
<keyword evidence="2" id="KW-0732">Signal</keyword>
<name>A0A5Q5BL23_MYCSS</name>
<proteinExistence type="predicted"/>
<gene>
    <name evidence="3" type="ordered locus">Mmcs_2961</name>
</gene>
<evidence type="ECO:0000256" key="2">
    <source>
        <dbReference type="SAM" id="SignalP"/>
    </source>
</evidence>
<feature type="signal peptide" evidence="2">
    <location>
        <begin position="1"/>
        <end position="38"/>
    </location>
</feature>
<evidence type="ECO:0000313" key="3">
    <source>
        <dbReference type="EMBL" id="ABG09068.1"/>
    </source>
</evidence>